<evidence type="ECO:0000313" key="4">
    <source>
        <dbReference type="Proteomes" id="UP000189911"/>
    </source>
</evidence>
<dbReference type="AlphaFoldDB" id="A0A1G4KID7"/>
<feature type="compositionally biased region" description="Basic and acidic residues" evidence="2">
    <location>
        <begin position="45"/>
        <end position="61"/>
    </location>
</feature>
<gene>
    <name evidence="3" type="ORF">LANO_0G09516G</name>
</gene>
<name>A0A1G4KID7_9SACH</name>
<feature type="compositionally biased region" description="Polar residues" evidence="2">
    <location>
        <begin position="138"/>
        <end position="154"/>
    </location>
</feature>
<evidence type="ECO:0000256" key="2">
    <source>
        <dbReference type="SAM" id="MobiDB-lite"/>
    </source>
</evidence>
<dbReference type="OrthoDB" id="4036611at2759"/>
<keyword evidence="1" id="KW-0175">Coiled coil</keyword>
<dbReference type="EMBL" id="LT598453">
    <property type="protein sequence ID" value="SCV04327.1"/>
    <property type="molecule type" value="Genomic_DNA"/>
</dbReference>
<sequence length="312" mass="35084">MSEDEEKRLKQLEDARKRVEELKNRKKRKDKKKKKSESDELTSEIVKKEGEDAEADTKESNLGDANVDEPSVDEQLSAPAEAEKEQDIPVNELGASPQKEVAGSPTFKGDVQLSSSCDGAAEAKKNEDHNRTEESSTPKENSASPLRQLNNDRVTPQVIEYGTTSPSLEAKEPASETDALFPEESPNFLSELQRENDRLALIDLQKQVVELTSEIRRLKFVNMEQETTIEELHEHAHELEGQLAISQQELAYEKQSNAQRSTQLTTGFETASYEQSHIVAPVVDRAAINKWKNWNVDMTNWRSIGSGPVVHF</sequence>
<organism evidence="3 4">
    <name type="scientific">Lachancea nothofagi CBS 11611</name>
    <dbReference type="NCBI Taxonomy" id="1266666"/>
    <lineage>
        <taxon>Eukaryota</taxon>
        <taxon>Fungi</taxon>
        <taxon>Dikarya</taxon>
        <taxon>Ascomycota</taxon>
        <taxon>Saccharomycotina</taxon>
        <taxon>Saccharomycetes</taxon>
        <taxon>Saccharomycetales</taxon>
        <taxon>Saccharomycetaceae</taxon>
        <taxon>Lachancea</taxon>
    </lineage>
</organism>
<proteinExistence type="predicted"/>
<evidence type="ECO:0000256" key="1">
    <source>
        <dbReference type="SAM" id="Coils"/>
    </source>
</evidence>
<reference evidence="4" key="1">
    <citation type="submission" date="2016-03" db="EMBL/GenBank/DDBJ databases">
        <authorList>
            <person name="Devillers Hugo."/>
        </authorList>
    </citation>
    <scope>NUCLEOTIDE SEQUENCE [LARGE SCALE GENOMIC DNA]</scope>
</reference>
<accession>A0A1G4KID7</accession>
<dbReference type="Proteomes" id="UP000189911">
    <property type="component" value="Chromosome G"/>
</dbReference>
<feature type="region of interest" description="Disordered" evidence="2">
    <location>
        <begin position="19"/>
        <end position="182"/>
    </location>
</feature>
<keyword evidence="4" id="KW-1185">Reference proteome</keyword>
<protein>
    <submittedName>
        <fullName evidence="3">LANO_0G09516g1_1</fullName>
    </submittedName>
</protein>
<evidence type="ECO:0000313" key="3">
    <source>
        <dbReference type="EMBL" id="SCV04327.1"/>
    </source>
</evidence>
<feature type="coiled-coil region" evidence="1">
    <location>
        <begin position="222"/>
        <end position="249"/>
    </location>
</feature>
<feature type="compositionally biased region" description="Basic residues" evidence="2">
    <location>
        <begin position="24"/>
        <end position="35"/>
    </location>
</feature>
<feature type="compositionally biased region" description="Basic and acidic residues" evidence="2">
    <location>
        <begin position="121"/>
        <end position="137"/>
    </location>
</feature>